<evidence type="ECO:0000313" key="1">
    <source>
        <dbReference type="EMBL" id="PXZ03952.1"/>
    </source>
</evidence>
<reference evidence="1 2" key="1">
    <citation type="submission" date="2018-05" db="EMBL/GenBank/DDBJ databases">
        <title>Reference genomes for bee gut microbiota database.</title>
        <authorList>
            <person name="Ellegaard K.M."/>
        </authorList>
    </citation>
    <scope>NUCLEOTIDE SEQUENCE [LARGE SCALE GENOMIC DNA]</scope>
    <source>
        <strain evidence="1 2">ESL0177</strain>
    </source>
</reference>
<evidence type="ECO:0000313" key="2">
    <source>
        <dbReference type="Proteomes" id="UP000247483"/>
    </source>
</evidence>
<organism evidence="1 2">
    <name type="scientific">Gilliamella apicola</name>
    <dbReference type="NCBI Taxonomy" id="1196095"/>
    <lineage>
        <taxon>Bacteria</taxon>
        <taxon>Pseudomonadati</taxon>
        <taxon>Pseudomonadota</taxon>
        <taxon>Gammaproteobacteria</taxon>
        <taxon>Orbales</taxon>
        <taxon>Orbaceae</taxon>
        <taxon>Gilliamella</taxon>
    </lineage>
</organism>
<gene>
    <name evidence="1" type="ORF">DKK79_06105</name>
</gene>
<dbReference type="Proteomes" id="UP000247483">
    <property type="component" value="Unassembled WGS sequence"/>
</dbReference>
<sequence>MKQKKIFNFLLGVQNIECNLIFLNKNDERIGRLNPDSNQLYKFIETNILGYGGYILYMPDEYWEYHSDKKLYEFSLNEISFDKKSALFLVQLSMLISIAQQAECDYLYDTSGIFKATINDQIDISYFLNSHLDQDSTCFEKSLYTFYNKLNIKSINHR</sequence>
<accession>A0A2V4DTM2</accession>
<comment type="caution">
    <text evidence="1">The sequence shown here is derived from an EMBL/GenBank/DDBJ whole genome shotgun (WGS) entry which is preliminary data.</text>
</comment>
<proteinExistence type="predicted"/>
<dbReference type="EMBL" id="QGLP01000005">
    <property type="protein sequence ID" value="PXZ03952.1"/>
    <property type="molecule type" value="Genomic_DNA"/>
</dbReference>
<protein>
    <submittedName>
        <fullName evidence="1">Uncharacterized protein</fullName>
    </submittedName>
</protein>
<name>A0A2V4DTM2_9GAMM</name>
<dbReference type="RefSeq" id="WP_110423329.1">
    <property type="nucleotide sequence ID" value="NZ_QGLP01000005.1"/>
</dbReference>
<dbReference type="AlphaFoldDB" id="A0A2V4DTM2"/>